<gene>
    <name evidence="11" type="ORF">E2F48_05675</name>
</gene>
<keyword evidence="8" id="KW-0175">Coiled coil</keyword>
<feature type="transmembrane region" description="Helical" evidence="9">
    <location>
        <begin position="174"/>
        <end position="199"/>
    </location>
</feature>
<comment type="caution">
    <text evidence="11">The sequence shown here is derived from an EMBL/GenBank/DDBJ whole genome shotgun (WGS) entry which is preliminary data.</text>
</comment>
<evidence type="ECO:0000256" key="8">
    <source>
        <dbReference type="SAM" id="Coils"/>
    </source>
</evidence>
<feature type="transmembrane region" description="Helical" evidence="9">
    <location>
        <begin position="12"/>
        <end position="31"/>
    </location>
</feature>
<evidence type="ECO:0000256" key="6">
    <source>
        <dbReference type="ARBA" id="ARBA00023136"/>
    </source>
</evidence>
<dbReference type="RefSeq" id="WP_133403035.1">
    <property type="nucleotide sequence ID" value="NZ_SMTK01000002.1"/>
</dbReference>
<evidence type="ECO:0000256" key="4">
    <source>
        <dbReference type="ARBA" id="ARBA00022989"/>
    </source>
</evidence>
<protein>
    <submittedName>
        <fullName evidence="11">Two pore domain potassium channel family protein</fullName>
    </submittedName>
</protein>
<evidence type="ECO:0000256" key="5">
    <source>
        <dbReference type="ARBA" id="ARBA00023065"/>
    </source>
</evidence>
<dbReference type="InterPro" id="IPR013099">
    <property type="entry name" value="K_chnl_dom"/>
</dbReference>
<accession>A0A4R5TZJ6</accession>
<dbReference type="EMBL" id="SMTK01000002">
    <property type="protein sequence ID" value="TDK26675.1"/>
    <property type="molecule type" value="Genomic_DNA"/>
</dbReference>
<dbReference type="AlphaFoldDB" id="A0A4R5TZJ6"/>
<evidence type="ECO:0000256" key="1">
    <source>
        <dbReference type="ARBA" id="ARBA00004141"/>
    </source>
</evidence>
<dbReference type="PANTHER" id="PTHR11537:SF254">
    <property type="entry name" value="POTASSIUM VOLTAGE-GATED CHANNEL PROTEIN SHAB"/>
    <property type="match status" value="1"/>
</dbReference>
<dbReference type="GO" id="GO:0008076">
    <property type="term" value="C:voltage-gated potassium channel complex"/>
    <property type="evidence" value="ECO:0007669"/>
    <property type="project" value="InterPro"/>
</dbReference>
<comment type="subcellular location">
    <subcellularLocation>
        <location evidence="1">Membrane</location>
        <topology evidence="1">Multi-pass membrane protein</topology>
    </subcellularLocation>
</comment>
<dbReference type="Gene3D" id="1.20.5.110">
    <property type="match status" value="1"/>
</dbReference>
<dbReference type="Gene3D" id="1.20.120.350">
    <property type="entry name" value="Voltage-gated potassium channels. Chain C"/>
    <property type="match status" value="1"/>
</dbReference>
<evidence type="ECO:0000256" key="2">
    <source>
        <dbReference type="ARBA" id="ARBA00022448"/>
    </source>
</evidence>
<keyword evidence="7 11" id="KW-0407">Ion channel</keyword>
<sequence length="240" mass="25962">MTSEMWRARTEWPLAGAAVLFLLIYSVQVILPLSPAESSLLAAVNWAIWAVFLLDFLVNFGLAERQWRWLLRNLHELLILVLPMLRPLRLLRLLTLLRVLNRAGGDALRGRLALYVLTSSAILSYAGALAVLDVEQDTQEGNILTIGDALWWSLTTVTSVGYGDHFPVTVPGRLVASGLMVLGIAVLGVVTATVASWLVESVSAGSADDSAAAVRQELAAVRAQLAELTDQLAAGRRAPD</sequence>
<dbReference type="InterPro" id="IPR027359">
    <property type="entry name" value="Volt_channel_dom_sf"/>
</dbReference>
<dbReference type="Proteomes" id="UP000295411">
    <property type="component" value="Unassembled WGS sequence"/>
</dbReference>
<evidence type="ECO:0000256" key="9">
    <source>
        <dbReference type="SAM" id="Phobius"/>
    </source>
</evidence>
<evidence type="ECO:0000259" key="10">
    <source>
        <dbReference type="Pfam" id="PF07885"/>
    </source>
</evidence>
<proteinExistence type="predicted"/>
<keyword evidence="3 9" id="KW-0812">Transmembrane</keyword>
<dbReference type="Pfam" id="PF07885">
    <property type="entry name" value="Ion_trans_2"/>
    <property type="match status" value="1"/>
</dbReference>
<keyword evidence="5" id="KW-0406">Ion transport</keyword>
<dbReference type="Gene3D" id="1.10.287.70">
    <property type="match status" value="1"/>
</dbReference>
<keyword evidence="4 9" id="KW-1133">Transmembrane helix</keyword>
<dbReference type="GO" id="GO:0005249">
    <property type="term" value="F:voltage-gated potassium channel activity"/>
    <property type="evidence" value="ECO:0007669"/>
    <property type="project" value="InterPro"/>
</dbReference>
<name>A0A4R5TZJ6_9MICC</name>
<evidence type="ECO:0000313" key="11">
    <source>
        <dbReference type="EMBL" id="TDK26675.1"/>
    </source>
</evidence>
<evidence type="ECO:0000256" key="7">
    <source>
        <dbReference type="ARBA" id="ARBA00023303"/>
    </source>
</evidence>
<dbReference type="InterPro" id="IPR028325">
    <property type="entry name" value="VG_K_chnl"/>
</dbReference>
<feature type="transmembrane region" description="Helical" evidence="9">
    <location>
        <begin position="43"/>
        <end position="62"/>
    </location>
</feature>
<feature type="coiled-coil region" evidence="8">
    <location>
        <begin position="211"/>
        <end position="238"/>
    </location>
</feature>
<dbReference type="OrthoDB" id="9799090at2"/>
<reference evidence="11 12" key="1">
    <citation type="submission" date="2019-03" db="EMBL/GenBank/DDBJ databases">
        <title>Arthrobacter sp. nov., an bacterium isolated from biocrust in Mu Us Desert.</title>
        <authorList>
            <person name="Lixiong L."/>
        </authorList>
    </citation>
    <scope>NUCLEOTIDE SEQUENCE [LARGE SCALE GENOMIC DNA]</scope>
    <source>
        <strain evidence="11 12">SLN-3</strain>
    </source>
</reference>
<organism evidence="11 12">
    <name type="scientific">Arthrobacter crusticola</name>
    <dbReference type="NCBI Taxonomy" id="2547960"/>
    <lineage>
        <taxon>Bacteria</taxon>
        <taxon>Bacillati</taxon>
        <taxon>Actinomycetota</taxon>
        <taxon>Actinomycetes</taxon>
        <taxon>Micrococcales</taxon>
        <taxon>Micrococcaceae</taxon>
        <taxon>Arthrobacter</taxon>
    </lineage>
</organism>
<evidence type="ECO:0000256" key="3">
    <source>
        <dbReference type="ARBA" id="ARBA00022692"/>
    </source>
</evidence>
<dbReference type="GO" id="GO:0001508">
    <property type="term" value="P:action potential"/>
    <property type="evidence" value="ECO:0007669"/>
    <property type="project" value="TreeGrafter"/>
</dbReference>
<dbReference type="PANTHER" id="PTHR11537">
    <property type="entry name" value="VOLTAGE-GATED POTASSIUM CHANNEL"/>
    <property type="match status" value="1"/>
</dbReference>
<dbReference type="SUPFAM" id="SSF81324">
    <property type="entry name" value="Voltage-gated potassium channels"/>
    <property type="match status" value="1"/>
</dbReference>
<evidence type="ECO:0000313" key="12">
    <source>
        <dbReference type="Proteomes" id="UP000295411"/>
    </source>
</evidence>
<keyword evidence="2" id="KW-0813">Transport</keyword>
<feature type="domain" description="Potassium channel" evidence="10">
    <location>
        <begin position="126"/>
        <end position="199"/>
    </location>
</feature>
<feature type="transmembrane region" description="Helical" evidence="9">
    <location>
        <begin position="112"/>
        <end position="131"/>
    </location>
</feature>
<keyword evidence="12" id="KW-1185">Reference proteome</keyword>
<keyword evidence="6 9" id="KW-0472">Membrane</keyword>